<evidence type="ECO:0000313" key="1">
    <source>
        <dbReference type="EMBL" id="KIP06332.1"/>
    </source>
</evidence>
<keyword evidence="2" id="KW-1185">Reference proteome</keyword>
<dbReference type="Proteomes" id="UP000053257">
    <property type="component" value="Unassembled WGS sequence"/>
</dbReference>
<dbReference type="HOGENOM" id="CLU_2813260_0_0_1"/>
<reference evidence="1 2" key="1">
    <citation type="journal article" date="2014" name="PLoS Genet.">
        <title>Analysis of the Phlebiopsis gigantea genome, transcriptome and secretome provides insight into its pioneer colonization strategies of wood.</title>
        <authorList>
            <person name="Hori C."/>
            <person name="Ishida T."/>
            <person name="Igarashi K."/>
            <person name="Samejima M."/>
            <person name="Suzuki H."/>
            <person name="Master E."/>
            <person name="Ferreira P."/>
            <person name="Ruiz-Duenas F.J."/>
            <person name="Held B."/>
            <person name="Canessa P."/>
            <person name="Larrondo L.F."/>
            <person name="Schmoll M."/>
            <person name="Druzhinina I.S."/>
            <person name="Kubicek C.P."/>
            <person name="Gaskell J.A."/>
            <person name="Kersten P."/>
            <person name="St John F."/>
            <person name="Glasner J."/>
            <person name="Sabat G."/>
            <person name="Splinter BonDurant S."/>
            <person name="Syed K."/>
            <person name="Yadav J."/>
            <person name="Mgbeahuruike A.C."/>
            <person name="Kovalchuk A."/>
            <person name="Asiegbu F.O."/>
            <person name="Lackner G."/>
            <person name="Hoffmeister D."/>
            <person name="Rencoret J."/>
            <person name="Gutierrez A."/>
            <person name="Sun H."/>
            <person name="Lindquist E."/>
            <person name="Barry K."/>
            <person name="Riley R."/>
            <person name="Grigoriev I.V."/>
            <person name="Henrissat B."/>
            <person name="Kues U."/>
            <person name="Berka R.M."/>
            <person name="Martinez A.T."/>
            <person name="Covert S.F."/>
            <person name="Blanchette R.A."/>
            <person name="Cullen D."/>
        </authorList>
    </citation>
    <scope>NUCLEOTIDE SEQUENCE [LARGE SCALE GENOMIC DNA]</scope>
    <source>
        <strain evidence="1 2">11061_1 CR5-6</strain>
    </source>
</reference>
<proteinExistence type="predicted"/>
<evidence type="ECO:0000313" key="2">
    <source>
        <dbReference type="Proteomes" id="UP000053257"/>
    </source>
</evidence>
<dbReference type="AlphaFoldDB" id="A0A0C3S6R2"/>
<gene>
    <name evidence="1" type="ORF">PHLGIDRAFT_463300</name>
</gene>
<dbReference type="EMBL" id="KN840520">
    <property type="protein sequence ID" value="KIP06332.1"/>
    <property type="molecule type" value="Genomic_DNA"/>
</dbReference>
<protein>
    <submittedName>
        <fullName evidence="1">Uncharacterized protein</fullName>
    </submittedName>
</protein>
<organism evidence="1 2">
    <name type="scientific">Phlebiopsis gigantea (strain 11061_1 CR5-6)</name>
    <name type="common">White-rot fungus</name>
    <name type="synonym">Peniophora gigantea</name>
    <dbReference type="NCBI Taxonomy" id="745531"/>
    <lineage>
        <taxon>Eukaryota</taxon>
        <taxon>Fungi</taxon>
        <taxon>Dikarya</taxon>
        <taxon>Basidiomycota</taxon>
        <taxon>Agaricomycotina</taxon>
        <taxon>Agaricomycetes</taxon>
        <taxon>Polyporales</taxon>
        <taxon>Phanerochaetaceae</taxon>
        <taxon>Phlebiopsis</taxon>
    </lineage>
</organism>
<accession>A0A0C3S6R2</accession>
<name>A0A0C3S6R2_PHLG1</name>
<sequence>MCSHRHSQYLHTPAATSFIAESGPTTTHAAATHIAVIAAVMSGATIAVKRSVTVAAAQDAVINRNRD</sequence>